<reference evidence="2 3" key="1">
    <citation type="submission" date="2020-08" db="EMBL/GenBank/DDBJ databases">
        <title>Genomic Encyclopedia of Type Strains, Phase IV (KMG-IV): sequencing the most valuable type-strain genomes for metagenomic binning, comparative biology and taxonomic classification.</title>
        <authorList>
            <person name="Goeker M."/>
        </authorList>
    </citation>
    <scope>NUCLEOTIDE SEQUENCE [LARGE SCALE GENOMIC DNA]</scope>
    <source>
        <strain evidence="2 3">DSM 101465</strain>
    </source>
</reference>
<protein>
    <recommendedName>
        <fullName evidence="4">GGDEF domain-containing protein</fullName>
    </recommendedName>
</protein>
<sequence length="174" mass="19444">MLGPTILLVFSASFLLAWTLDRRLKHLLLFGLSCLFFCFGSLSQMLQIPPGAGPNAIVSAFIYTVSVLCFTEGLLWRAGKRTSFAEKAAVTLLIVGGIAFFYYVERSLLVRIYILNFGYGLICLVTAWRLRVMCRGRLTERVLFWALVAFALHFLPSRLATSSMRCGMPATSTR</sequence>
<comment type="caution">
    <text evidence="2">The sequence shown here is derived from an EMBL/GenBank/DDBJ whole genome shotgun (WGS) entry which is preliminary data.</text>
</comment>
<proteinExistence type="predicted"/>
<dbReference type="EMBL" id="JACHEH010000005">
    <property type="protein sequence ID" value="MBB6168908.1"/>
    <property type="molecule type" value="Genomic_DNA"/>
</dbReference>
<evidence type="ECO:0000256" key="1">
    <source>
        <dbReference type="SAM" id="Phobius"/>
    </source>
</evidence>
<feature type="transmembrane region" description="Helical" evidence="1">
    <location>
        <begin position="142"/>
        <end position="160"/>
    </location>
</feature>
<accession>A0A841K7U7</accession>
<dbReference type="Proteomes" id="UP000588017">
    <property type="component" value="Unassembled WGS sequence"/>
</dbReference>
<feature type="transmembrane region" description="Helical" evidence="1">
    <location>
        <begin position="110"/>
        <end position="130"/>
    </location>
</feature>
<evidence type="ECO:0000313" key="2">
    <source>
        <dbReference type="EMBL" id="MBB6168908.1"/>
    </source>
</evidence>
<organism evidence="2 3">
    <name type="scientific">Chelatococcus composti</name>
    <dbReference type="NCBI Taxonomy" id="1743235"/>
    <lineage>
        <taxon>Bacteria</taxon>
        <taxon>Pseudomonadati</taxon>
        <taxon>Pseudomonadota</taxon>
        <taxon>Alphaproteobacteria</taxon>
        <taxon>Hyphomicrobiales</taxon>
        <taxon>Chelatococcaceae</taxon>
        <taxon>Chelatococcus</taxon>
    </lineage>
</organism>
<keyword evidence="3" id="KW-1185">Reference proteome</keyword>
<evidence type="ECO:0000313" key="3">
    <source>
        <dbReference type="Proteomes" id="UP000588017"/>
    </source>
</evidence>
<feature type="transmembrane region" description="Helical" evidence="1">
    <location>
        <begin position="28"/>
        <end position="46"/>
    </location>
</feature>
<keyword evidence="1" id="KW-1133">Transmembrane helix</keyword>
<keyword evidence="1" id="KW-0812">Transmembrane</keyword>
<name>A0A841K7U7_9HYPH</name>
<dbReference type="RefSeq" id="WP_244650162.1">
    <property type="nucleotide sequence ID" value="NZ_BMHX01000005.1"/>
</dbReference>
<keyword evidence="1" id="KW-0472">Membrane</keyword>
<feature type="transmembrane region" description="Helical" evidence="1">
    <location>
        <begin position="52"/>
        <end position="76"/>
    </location>
</feature>
<gene>
    <name evidence="2" type="ORF">HNQ73_002545</name>
</gene>
<feature type="transmembrane region" description="Helical" evidence="1">
    <location>
        <begin position="88"/>
        <end position="104"/>
    </location>
</feature>
<dbReference type="AlphaFoldDB" id="A0A841K7U7"/>
<evidence type="ECO:0008006" key="4">
    <source>
        <dbReference type="Google" id="ProtNLM"/>
    </source>
</evidence>
<feature type="transmembrane region" description="Helical" evidence="1">
    <location>
        <begin position="6"/>
        <end position="21"/>
    </location>
</feature>